<evidence type="ECO:0000313" key="5">
    <source>
        <dbReference type="Proteomes" id="UP001158576"/>
    </source>
</evidence>
<evidence type="ECO:0000259" key="3">
    <source>
        <dbReference type="SMART" id="SM01218"/>
    </source>
</evidence>
<dbReference type="Pfam" id="PF13865">
    <property type="entry name" value="FoP_duplication"/>
    <property type="match status" value="1"/>
</dbReference>
<evidence type="ECO:0000256" key="2">
    <source>
        <dbReference type="SAM" id="MobiDB-lite"/>
    </source>
</evidence>
<sequence>MASERVIMTSTTSSSLNDRFTRIMKTRKTQVKEPVTRNIRVDERGIAGTVSRMRSNMSSRQPRSVIAGGYKYPARNTVSRAQQYKNTRRTSVHHRVGRKNFPDRIPFARRMNGRVQKRQYKSFWDRNRQENYPRESRSRRSSGRFVNPLDRFTPEPSRKFNEMRSRQGFRPSQAAGFRFKRNNNRINGKYGNYGRTNRRQLDRELEGYMQKSAKYNRARLDEEMDQYMSGTKAYLDKQMDEYMSAKKKNTAIQGI</sequence>
<feature type="domain" description="Chromatin target of PRMT1 protein C-terminal" evidence="3">
    <location>
        <begin position="169"/>
        <end position="249"/>
    </location>
</feature>
<accession>A0ABN7SQK4</accession>
<feature type="compositionally biased region" description="Basic and acidic residues" evidence="2">
    <location>
        <begin position="152"/>
        <end position="165"/>
    </location>
</feature>
<feature type="region of interest" description="Disordered" evidence="2">
    <location>
        <begin position="123"/>
        <end position="169"/>
    </location>
</feature>
<feature type="compositionally biased region" description="Basic and acidic residues" evidence="2">
    <location>
        <begin position="123"/>
        <end position="138"/>
    </location>
</feature>
<keyword evidence="5" id="KW-1185">Reference proteome</keyword>
<protein>
    <submittedName>
        <fullName evidence="4">Oidioi.mRNA.OKI2018_I69.chr1.g2259.t1.cds</fullName>
    </submittedName>
</protein>
<proteinExistence type="predicted"/>
<dbReference type="SMART" id="SM01218">
    <property type="entry name" value="FoP_duplication"/>
    <property type="match status" value="1"/>
</dbReference>
<name>A0ABN7SQK4_OIKDI</name>
<dbReference type="Proteomes" id="UP001158576">
    <property type="component" value="Chromosome 1"/>
</dbReference>
<organism evidence="4 5">
    <name type="scientific">Oikopleura dioica</name>
    <name type="common">Tunicate</name>
    <dbReference type="NCBI Taxonomy" id="34765"/>
    <lineage>
        <taxon>Eukaryota</taxon>
        <taxon>Metazoa</taxon>
        <taxon>Chordata</taxon>
        <taxon>Tunicata</taxon>
        <taxon>Appendicularia</taxon>
        <taxon>Copelata</taxon>
        <taxon>Oikopleuridae</taxon>
        <taxon>Oikopleura</taxon>
    </lineage>
</organism>
<dbReference type="EMBL" id="OU015566">
    <property type="protein sequence ID" value="CAG5105582.1"/>
    <property type="molecule type" value="Genomic_DNA"/>
</dbReference>
<evidence type="ECO:0000313" key="4">
    <source>
        <dbReference type="EMBL" id="CAG5105582.1"/>
    </source>
</evidence>
<gene>
    <name evidence="4" type="ORF">OKIOD_LOCUS11024</name>
</gene>
<dbReference type="InterPro" id="IPR025715">
    <property type="entry name" value="FoP_C"/>
</dbReference>
<keyword evidence="1" id="KW-0694">RNA-binding</keyword>
<evidence type="ECO:0000256" key="1">
    <source>
        <dbReference type="ARBA" id="ARBA00022884"/>
    </source>
</evidence>
<reference evidence="4 5" key="1">
    <citation type="submission" date="2021-04" db="EMBL/GenBank/DDBJ databases">
        <authorList>
            <person name="Bliznina A."/>
        </authorList>
    </citation>
    <scope>NUCLEOTIDE SEQUENCE [LARGE SCALE GENOMIC DNA]</scope>
</reference>